<feature type="transmembrane region" description="Helical" evidence="9">
    <location>
        <begin position="54"/>
        <end position="80"/>
    </location>
</feature>
<gene>
    <name evidence="8" type="primary">GET1</name>
    <name evidence="10" type="ORF">VTL71DRAFT_10499</name>
</gene>
<comment type="caution">
    <text evidence="10">The sequence shown here is derived from an EMBL/GenBank/DDBJ whole genome shotgun (WGS) entry which is preliminary data.</text>
</comment>
<evidence type="ECO:0000256" key="8">
    <source>
        <dbReference type="HAMAP-Rule" id="MF_03113"/>
    </source>
</evidence>
<dbReference type="Gene3D" id="1.10.287.660">
    <property type="entry name" value="Helix hairpin bin"/>
    <property type="match status" value="1"/>
</dbReference>
<evidence type="ECO:0000313" key="11">
    <source>
        <dbReference type="Proteomes" id="UP001595075"/>
    </source>
</evidence>
<keyword evidence="5 8" id="KW-0256">Endoplasmic reticulum</keyword>
<comment type="caution">
    <text evidence="8">Lacks conserved residue(s) required for the propagation of feature annotation.</text>
</comment>
<dbReference type="Proteomes" id="UP001595075">
    <property type="component" value="Unassembled WGS sequence"/>
</dbReference>
<proteinExistence type="inferred from homology"/>
<dbReference type="EMBL" id="JAZHXI010000003">
    <property type="protein sequence ID" value="KAL2073175.1"/>
    <property type="molecule type" value="Genomic_DNA"/>
</dbReference>
<dbReference type="InterPro" id="IPR028945">
    <property type="entry name" value="Get1"/>
</dbReference>
<dbReference type="Pfam" id="PF04420">
    <property type="entry name" value="CHD5"/>
    <property type="match status" value="1"/>
</dbReference>
<dbReference type="InterPro" id="IPR027538">
    <property type="entry name" value="Get1_fungi"/>
</dbReference>
<dbReference type="HAMAP" id="MF_03113">
    <property type="entry name" value="Get1"/>
    <property type="match status" value="1"/>
</dbReference>
<evidence type="ECO:0000256" key="1">
    <source>
        <dbReference type="ARBA" id="ARBA00004477"/>
    </source>
</evidence>
<evidence type="ECO:0000256" key="2">
    <source>
        <dbReference type="ARBA" id="ARBA00010799"/>
    </source>
</evidence>
<comment type="similarity">
    <text evidence="2 8">Belongs to the WRB/GET1 family.</text>
</comment>
<feature type="topological domain" description="Cytoplasmic" evidence="8">
    <location>
        <begin position="223"/>
        <end position="264"/>
    </location>
</feature>
<evidence type="ECO:0000256" key="5">
    <source>
        <dbReference type="ARBA" id="ARBA00022824"/>
    </source>
</evidence>
<evidence type="ECO:0008006" key="12">
    <source>
        <dbReference type="Google" id="ProtNLM"/>
    </source>
</evidence>
<organism evidence="10 11">
    <name type="scientific">Oculimacula yallundae</name>
    <dbReference type="NCBI Taxonomy" id="86028"/>
    <lineage>
        <taxon>Eukaryota</taxon>
        <taxon>Fungi</taxon>
        <taxon>Dikarya</taxon>
        <taxon>Ascomycota</taxon>
        <taxon>Pezizomycotina</taxon>
        <taxon>Leotiomycetes</taxon>
        <taxon>Helotiales</taxon>
        <taxon>Ploettnerulaceae</taxon>
        <taxon>Oculimacula</taxon>
    </lineage>
</organism>
<dbReference type="PANTHER" id="PTHR42650">
    <property type="entry name" value="TAIL-ANCHORED PROTEIN INSERTION RECEPTOR WRB"/>
    <property type="match status" value="1"/>
</dbReference>
<feature type="topological domain" description="Lumenal" evidence="8">
    <location>
        <begin position="1"/>
        <end position="54"/>
    </location>
</feature>
<keyword evidence="4 8" id="KW-0812">Transmembrane</keyword>
<evidence type="ECO:0000256" key="6">
    <source>
        <dbReference type="ARBA" id="ARBA00022989"/>
    </source>
</evidence>
<keyword evidence="6 8" id="KW-1133">Transmembrane helix</keyword>
<name>A0ABR4CT96_9HELO</name>
<evidence type="ECO:0000313" key="10">
    <source>
        <dbReference type="EMBL" id="KAL2073175.1"/>
    </source>
</evidence>
<keyword evidence="7 8" id="KW-0472">Membrane</keyword>
<keyword evidence="11" id="KW-1185">Reference proteome</keyword>
<protein>
    <recommendedName>
        <fullName evidence="12">Guided entry of tail-anchored proteins 1</fullName>
    </recommendedName>
</protein>
<evidence type="ECO:0000256" key="3">
    <source>
        <dbReference type="ARBA" id="ARBA00022448"/>
    </source>
</evidence>
<evidence type="ECO:0000256" key="4">
    <source>
        <dbReference type="ARBA" id="ARBA00022692"/>
    </source>
</evidence>
<keyword evidence="3 8" id="KW-0813">Transport</keyword>
<dbReference type="PANTHER" id="PTHR42650:SF1">
    <property type="entry name" value="GUIDED ENTRY OF TAIL-ANCHORED PROTEINS FACTOR 1"/>
    <property type="match status" value="1"/>
</dbReference>
<dbReference type="InterPro" id="IPR029012">
    <property type="entry name" value="Helix_hairpin_bin_sf"/>
</dbReference>
<comment type="subcellular location">
    <subcellularLocation>
        <location evidence="1">Endoplasmic reticulum membrane</location>
        <topology evidence="1">Multi-pass membrane protein</topology>
    </subcellularLocation>
</comment>
<evidence type="ECO:0000256" key="7">
    <source>
        <dbReference type="ARBA" id="ARBA00023136"/>
    </source>
</evidence>
<accession>A0ABR4CT96</accession>
<evidence type="ECO:0000256" key="9">
    <source>
        <dbReference type="SAM" id="Phobius"/>
    </source>
</evidence>
<sequence>MNTILTSEALRSAVFRTGHQSNHLHNRAYGLWLYIALAEPTDYFQIIPVKMPSILLLVFALQLAIHLVNTFGAATINSILWNLFNRFPTPTSKSAAEQKNLKAQYFKIKQEMNATSSQDEFAKWAKLRRQHDKVVEQLEKSKSSTDSTKTQFDSAVSTLRWLGTNGLRMFLQFWYSKQAMFWIPKGWVPYYAEWLLSFPRAPLGSVSIQAWALACGAVILLVSDAAVALVALSRGTGAVKTPREAMKVPGEKAGVQDKGEKKEL</sequence>
<reference evidence="10 11" key="1">
    <citation type="journal article" date="2024" name="Commun. Biol.">
        <title>Comparative genomic analysis of thermophilic fungi reveals convergent evolutionary adaptations and gene losses.</title>
        <authorList>
            <person name="Steindorff A.S."/>
            <person name="Aguilar-Pontes M.V."/>
            <person name="Robinson A.J."/>
            <person name="Andreopoulos B."/>
            <person name="LaButti K."/>
            <person name="Kuo A."/>
            <person name="Mondo S."/>
            <person name="Riley R."/>
            <person name="Otillar R."/>
            <person name="Haridas S."/>
            <person name="Lipzen A."/>
            <person name="Grimwood J."/>
            <person name="Schmutz J."/>
            <person name="Clum A."/>
            <person name="Reid I.D."/>
            <person name="Moisan M.C."/>
            <person name="Butler G."/>
            <person name="Nguyen T.T.M."/>
            <person name="Dewar K."/>
            <person name="Conant G."/>
            <person name="Drula E."/>
            <person name="Henrissat B."/>
            <person name="Hansel C."/>
            <person name="Singer S."/>
            <person name="Hutchinson M.I."/>
            <person name="de Vries R.P."/>
            <person name="Natvig D.O."/>
            <person name="Powell A.J."/>
            <person name="Tsang A."/>
            <person name="Grigoriev I.V."/>
        </authorList>
    </citation>
    <scope>NUCLEOTIDE SEQUENCE [LARGE SCALE GENOMIC DNA]</scope>
    <source>
        <strain evidence="10 11">CBS 494.80</strain>
    </source>
</reference>
<feature type="transmembrane region" description="Helical" evidence="9">
    <location>
        <begin position="208"/>
        <end position="232"/>
    </location>
</feature>